<feature type="non-terminal residue" evidence="1">
    <location>
        <position position="1"/>
    </location>
</feature>
<name>A0AAW8AQR9_KLEPN</name>
<evidence type="ECO:0000313" key="2">
    <source>
        <dbReference type="Proteomes" id="UP001244490"/>
    </source>
</evidence>
<organism evidence="1 2">
    <name type="scientific">Klebsiella pneumoniae</name>
    <dbReference type="NCBI Taxonomy" id="573"/>
    <lineage>
        <taxon>Bacteria</taxon>
        <taxon>Pseudomonadati</taxon>
        <taxon>Pseudomonadota</taxon>
        <taxon>Gammaproteobacteria</taxon>
        <taxon>Enterobacterales</taxon>
        <taxon>Enterobacteriaceae</taxon>
        <taxon>Klebsiella/Raoultella group</taxon>
        <taxon>Klebsiella</taxon>
        <taxon>Klebsiella pneumoniae complex</taxon>
    </lineage>
</organism>
<evidence type="ECO:0000313" key="1">
    <source>
        <dbReference type="EMBL" id="MDP0971487.1"/>
    </source>
</evidence>
<dbReference type="Proteomes" id="UP001244490">
    <property type="component" value="Unassembled WGS sequence"/>
</dbReference>
<proteinExistence type="predicted"/>
<dbReference type="AlphaFoldDB" id="A0AAW8AQR9"/>
<dbReference type="EMBL" id="JAUUIA010000819">
    <property type="protein sequence ID" value="MDP0971487.1"/>
    <property type="molecule type" value="Genomic_DNA"/>
</dbReference>
<reference evidence="1" key="1">
    <citation type="submission" date="2023-07" db="EMBL/GenBank/DDBJ databases">
        <authorList>
            <person name="Peng Z."/>
        </authorList>
    </citation>
    <scope>NUCLEOTIDE SEQUENCE</scope>
    <source>
        <strain evidence="1">KP219</strain>
    </source>
</reference>
<gene>
    <name evidence="1" type="ORF">Q6294_31585</name>
</gene>
<protein>
    <submittedName>
        <fullName evidence="1">Uncharacterized protein</fullName>
    </submittedName>
</protein>
<sequence>YEFGAVAWEKRQIHELWLTVNPARKDHQREPNKADADGNQSEFNVVDSLKWVTHELSGLYQN</sequence>
<comment type="caution">
    <text evidence="1">The sequence shown here is derived from an EMBL/GenBank/DDBJ whole genome shotgun (WGS) entry which is preliminary data.</text>
</comment>
<dbReference type="RefSeq" id="WP_305202558.1">
    <property type="nucleotide sequence ID" value="NZ_JAUUIA010000819.1"/>
</dbReference>
<accession>A0AAW8AQR9</accession>